<evidence type="ECO:0000313" key="3">
    <source>
        <dbReference type="WBParaSite" id="L893_g1075.t1"/>
    </source>
</evidence>
<feature type="transmembrane region" description="Helical" evidence="1">
    <location>
        <begin position="46"/>
        <end position="68"/>
    </location>
</feature>
<dbReference type="InterPro" id="IPR019422">
    <property type="entry name" value="7TM_GPCR_serpentine_rcpt_Srh"/>
</dbReference>
<keyword evidence="1" id="KW-0812">Transmembrane</keyword>
<sequence>MAGDTFVFFYNRILDFTAVFSTIINVITLTVVLRRTPRSMRNFSKLIVNIIAWNFAGNFVCAFGHPYPMFPAMCFRLDGIVSHFKSEIFGHIVIMFLLLVVTNVGFGIFLSFHFRYMAIAKSTELSQINRIWGYVYCLSVHVIFSMAYFVMYYYWTIPVKDYPLQDELPDEESLVCFHPNGIRKTVIVAVYTTFIVFVAVSIVVFLILSFVRLKKNRKFVSQRTLKTQKVLLVNLTVLTAIPLLLGGLPFFIAVLTIYNSDWQNSGVICAFCILILLNHGPIMCITMLSMFKHYRLSLKQLALKAIGKSANVRTAHVTLFSKVSYIPRSNKTVMY</sequence>
<reference evidence="3" key="1">
    <citation type="submission" date="2016-11" db="UniProtKB">
        <authorList>
            <consortium name="WormBaseParasite"/>
        </authorList>
    </citation>
    <scope>IDENTIFICATION</scope>
</reference>
<keyword evidence="2" id="KW-1185">Reference proteome</keyword>
<organism evidence="2 3">
    <name type="scientific">Steinernema glaseri</name>
    <dbReference type="NCBI Taxonomy" id="37863"/>
    <lineage>
        <taxon>Eukaryota</taxon>
        <taxon>Metazoa</taxon>
        <taxon>Ecdysozoa</taxon>
        <taxon>Nematoda</taxon>
        <taxon>Chromadorea</taxon>
        <taxon>Rhabditida</taxon>
        <taxon>Tylenchina</taxon>
        <taxon>Panagrolaimomorpha</taxon>
        <taxon>Strongyloidoidea</taxon>
        <taxon>Steinernematidae</taxon>
        <taxon>Steinernema</taxon>
    </lineage>
</organism>
<evidence type="ECO:0000256" key="1">
    <source>
        <dbReference type="SAM" id="Phobius"/>
    </source>
</evidence>
<feature type="transmembrane region" description="Helical" evidence="1">
    <location>
        <begin position="13"/>
        <end position="34"/>
    </location>
</feature>
<evidence type="ECO:0000313" key="2">
    <source>
        <dbReference type="Proteomes" id="UP000095287"/>
    </source>
</evidence>
<feature type="transmembrane region" description="Helical" evidence="1">
    <location>
        <begin position="88"/>
        <end position="110"/>
    </location>
</feature>
<accession>A0A1I7XYG0</accession>
<feature type="transmembrane region" description="Helical" evidence="1">
    <location>
        <begin position="131"/>
        <end position="155"/>
    </location>
</feature>
<feature type="transmembrane region" description="Helical" evidence="1">
    <location>
        <begin position="264"/>
        <end position="291"/>
    </location>
</feature>
<feature type="transmembrane region" description="Helical" evidence="1">
    <location>
        <begin position="188"/>
        <end position="211"/>
    </location>
</feature>
<dbReference type="AlphaFoldDB" id="A0A1I7XYG0"/>
<keyword evidence="1" id="KW-1133">Transmembrane helix</keyword>
<protein>
    <submittedName>
        <fullName evidence="3">G_PROTEIN_RECEP_F1_2 domain-containing protein</fullName>
    </submittedName>
</protein>
<dbReference type="WBParaSite" id="L893_g1075.t1">
    <property type="protein sequence ID" value="L893_g1075.t1"/>
    <property type="gene ID" value="L893_g1075"/>
</dbReference>
<name>A0A1I7XYG0_9BILA</name>
<feature type="transmembrane region" description="Helical" evidence="1">
    <location>
        <begin position="231"/>
        <end position="258"/>
    </location>
</feature>
<dbReference type="PANTHER" id="PTHR46891">
    <property type="entry name" value="SERPENTINE RECEPTOR, CLASS H-RELATED"/>
    <property type="match status" value="1"/>
</dbReference>
<proteinExistence type="predicted"/>
<keyword evidence="1" id="KW-0472">Membrane</keyword>
<dbReference type="Pfam" id="PF10318">
    <property type="entry name" value="7TM_GPCR_Srh"/>
    <property type="match status" value="1"/>
</dbReference>
<dbReference type="Proteomes" id="UP000095287">
    <property type="component" value="Unplaced"/>
</dbReference>